<dbReference type="Proteomes" id="UP001156682">
    <property type="component" value="Unassembled WGS sequence"/>
</dbReference>
<dbReference type="HAMAP" id="MF_00158">
    <property type="entry name" value="PanC"/>
    <property type="match status" value="1"/>
</dbReference>
<dbReference type="InterPro" id="IPR004821">
    <property type="entry name" value="Cyt_trans-like"/>
</dbReference>
<dbReference type="InterPro" id="IPR014729">
    <property type="entry name" value="Rossmann-like_a/b/a_fold"/>
</dbReference>
<dbReference type="EC" id="6.3.2.1" evidence="8"/>
<protein>
    <recommendedName>
        <fullName evidence="8">Pantothenate synthetase</fullName>
        <shortName evidence="8">PS</shortName>
        <ecNumber evidence="8">6.3.2.1</ecNumber>
    </recommendedName>
    <alternativeName>
        <fullName evidence="8">Pantoate--beta-alanine ligase</fullName>
    </alternativeName>
    <alternativeName>
        <fullName evidence="8">Pantoate-activating enzyme</fullName>
    </alternativeName>
</protein>
<comment type="pathway">
    <text evidence="1 8">Cofactor biosynthesis; (R)-pantothenate biosynthesis; (R)-pantothenate from (R)-pantoate and beta-alanine: step 1/1.</text>
</comment>
<keyword evidence="10" id="KW-1185">Reference proteome</keyword>
<evidence type="ECO:0000256" key="4">
    <source>
        <dbReference type="ARBA" id="ARBA00022655"/>
    </source>
</evidence>
<evidence type="ECO:0000313" key="10">
    <source>
        <dbReference type="Proteomes" id="UP001156682"/>
    </source>
</evidence>
<dbReference type="Gene3D" id="3.40.50.620">
    <property type="entry name" value="HUPs"/>
    <property type="match status" value="1"/>
</dbReference>
<evidence type="ECO:0000256" key="1">
    <source>
        <dbReference type="ARBA" id="ARBA00004990"/>
    </source>
</evidence>
<comment type="subcellular location">
    <subcellularLocation>
        <location evidence="8">Cytoplasm</location>
    </subcellularLocation>
</comment>
<keyword evidence="4 8" id="KW-0566">Pantothenate biosynthesis</keyword>
<proteinExistence type="inferred from homology"/>
<dbReference type="NCBIfam" id="TIGR00125">
    <property type="entry name" value="cyt_tran_rel"/>
    <property type="match status" value="1"/>
</dbReference>
<keyword evidence="8" id="KW-0963">Cytoplasm</keyword>
<dbReference type="EMBL" id="BSOR01000026">
    <property type="protein sequence ID" value="GLR64059.1"/>
    <property type="molecule type" value="Genomic_DNA"/>
</dbReference>
<accession>A0ABQ5ZV70</accession>
<feature type="active site" description="Proton donor" evidence="8">
    <location>
        <position position="41"/>
    </location>
</feature>
<dbReference type="PANTHER" id="PTHR21299">
    <property type="entry name" value="CYTIDYLATE KINASE/PANTOATE-BETA-ALANINE LIGASE"/>
    <property type="match status" value="1"/>
</dbReference>
<feature type="binding site" evidence="8">
    <location>
        <position position="159"/>
    </location>
    <ligand>
        <name>(R)-pantoate</name>
        <dbReference type="ChEBI" id="CHEBI:15980"/>
    </ligand>
</feature>
<comment type="caution">
    <text evidence="8">Lacks conserved residue(s) required for the propagation of feature annotation.</text>
</comment>
<dbReference type="Gene3D" id="3.30.1300.10">
    <property type="entry name" value="Pantoate-beta-alanine ligase, C-terminal domain"/>
    <property type="match status" value="1"/>
</dbReference>
<dbReference type="InterPro" id="IPR042176">
    <property type="entry name" value="Pantoate_ligase_C"/>
</dbReference>
<evidence type="ECO:0000256" key="8">
    <source>
        <dbReference type="HAMAP-Rule" id="MF_00158"/>
    </source>
</evidence>
<feature type="binding site" evidence="8">
    <location>
        <position position="65"/>
    </location>
    <ligand>
        <name>(R)-pantoate</name>
        <dbReference type="ChEBI" id="CHEBI:15980"/>
    </ligand>
</feature>
<comment type="subunit">
    <text evidence="8">Homodimer.</text>
</comment>
<comment type="similarity">
    <text evidence="2 8">Belongs to the pantothenate synthetase family.</text>
</comment>
<evidence type="ECO:0000256" key="6">
    <source>
        <dbReference type="ARBA" id="ARBA00022840"/>
    </source>
</evidence>
<comment type="caution">
    <text evidence="9">The sequence shown here is derived from an EMBL/GenBank/DDBJ whole genome shotgun (WGS) entry which is preliminary data.</text>
</comment>
<gene>
    <name evidence="8 9" type="primary">panC</name>
    <name evidence="9" type="ORF">GCM10007878_14970</name>
</gene>
<evidence type="ECO:0000313" key="9">
    <source>
        <dbReference type="EMBL" id="GLR64059.1"/>
    </source>
</evidence>
<evidence type="ECO:0000256" key="2">
    <source>
        <dbReference type="ARBA" id="ARBA00009256"/>
    </source>
</evidence>
<comment type="catalytic activity">
    <reaction evidence="7 8">
        <text>(R)-pantoate + beta-alanine + ATP = (R)-pantothenate + AMP + diphosphate + H(+)</text>
        <dbReference type="Rhea" id="RHEA:10912"/>
        <dbReference type="ChEBI" id="CHEBI:15378"/>
        <dbReference type="ChEBI" id="CHEBI:15980"/>
        <dbReference type="ChEBI" id="CHEBI:29032"/>
        <dbReference type="ChEBI" id="CHEBI:30616"/>
        <dbReference type="ChEBI" id="CHEBI:33019"/>
        <dbReference type="ChEBI" id="CHEBI:57966"/>
        <dbReference type="ChEBI" id="CHEBI:456215"/>
        <dbReference type="EC" id="6.3.2.1"/>
    </reaction>
</comment>
<feature type="binding site" evidence="8">
    <location>
        <position position="65"/>
    </location>
    <ligand>
        <name>beta-alanine</name>
        <dbReference type="ChEBI" id="CHEBI:57966"/>
    </ligand>
</feature>
<dbReference type="Pfam" id="PF02569">
    <property type="entry name" value="Pantoate_ligase"/>
    <property type="match status" value="1"/>
</dbReference>
<dbReference type="CDD" id="cd00560">
    <property type="entry name" value="PanC"/>
    <property type="match status" value="1"/>
</dbReference>
<feature type="binding site" evidence="8">
    <location>
        <begin position="190"/>
        <end position="193"/>
    </location>
    <ligand>
        <name>ATP</name>
        <dbReference type="ChEBI" id="CHEBI:30616"/>
    </ligand>
</feature>
<keyword evidence="6 8" id="KW-0067">ATP-binding</keyword>
<keyword evidence="3 8" id="KW-0436">Ligase</keyword>
<evidence type="ECO:0000256" key="5">
    <source>
        <dbReference type="ARBA" id="ARBA00022741"/>
    </source>
</evidence>
<dbReference type="RefSeq" id="WP_027850753.1">
    <property type="nucleotide sequence ID" value="NZ_BSOR01000026.1"/>
</dbReference>
<comment type="miscellaneous">
    <text evidence="8">The reaction proceeds by a bi uni uni bi ping pong mechanism.</text>
</comment>
<dbReference type="PANTHER" id="PTHR21299:SF1">
    <property type="entry name" value="PANTOATE--BETA-ALANINE LIGASE"/>
    <property type="match status" value="1"/>
</dbReference>
<dbReference type="SUPFAM" id="SSF52374">
    <property type="entry name" value="Nucleotidylyl transferase"/>
    <property type="match status" value="1"/>
</dbReference>
<reference evidence="10" key="1">
    <citation type="journal article" date="2019" name="Int. J. Syst. Evol. Microbiol.">
        <title>The Global Catalogue of Microorganisms (GCM) 10K type strain sequencing project: providing services to taxonomists for standard genome sequencing and annotation.</title>
        <authorList>
            <consortium name="The Broad Institute Genomics Platform"/>
            <consortium name="The Broad Institute Genome Sequencing Center for Infectious Disease"/>
            <person name="Wu L."/>
            <person name="Ma J."/>
        </authorList>
    </citation>
    <scope>NUCLEOTIDE SEQUENCE [LARGE SCALE GENOMIC DNA]</scope>
    <source>
        <strain evidence="10">NBRC 100033</strain>
    </source>
</reference>
<dbReference type="NCBIfam" id="TIGR00018">
    <property type="entry name" value="panC"/>
    <property type="match status" value="1"/>
</dbReference>
<name>A0ABQ5ZV70_9GAMM</name>
<comment type="function">
    <text evidence="8">Catalyzes the condensation of pantoate with beta-alanine in an ATP-dependent reaction via a pantoyl-adenylate intermediate.</text>
</comment>
<dbReference type="InterPro" id="IPR003721">
    <property type="entry name" value="Pantoate_ligase"/>
</dbReference>
<sequence length="288" mass="31867">MKAPLKTLVEISQLREELAACRAQGKKIALVPTMGNLHQGHLRLVEEAKRHADFIVASIFVNPLQFNPDEDYESYPRTLAEDQTKLASAGCDLLFTPSVEVVYPNGQENQTRVVVPGVSEGLCGQKRPGHFDGVATIVTKLFNFVQPDVACFGQKDYQQLSVIRKLVEDLSFAIKIIDVPTHRTPEGLALSSRNNYLTPEQLAKAPTLYATLKEAAKELAAGNTHFNELNHQARARLAEQGFAPEYVEIRNLDLSPASLTANTWVILIAARLGKTRLIDNLIVQRDSN</sequence>
<organism evidence="9 10">
    <name type="scientific">Marinospirillum insulare</name>
    <dbReference type="NCBI Taxonomy" id="217169"/>
    <lineage>
        <taxon>Bacteria</taxon>
        <taxon>Pseudomonadati</taxon>
        <taxon>Pseudomonadota</taxon>
        <taxon>Gammaproteobacteria</taxon>
        <taxon>Oceanospirillales</taxon>
        <taxon>Oceanospirillaceae</taxon>
        <taxon>Marinospirillum</taxon>
    </lineage>
</organism>
<evidence type="ECO:0000256" key="3">
    <source>
        <dbReference type="ARBA" id="ARBA00022598"/>
    </source>
</evidence>
<evidence type="ECO:0000256" key="7">
    <source>
        <dbReference type="ARBA" id="ARBA00048258"/>
    </source>
</evidence>
<keyword evidence="5 8" id="KW-0547">Nucleotide-binding</keyword>
<feature type="binding site" evidence="8">
    <location>
        <begin position="34"/>
        <end position="41"/>
    </location>
    <ligand>
        <name>ATP</name>
        <dbReference type="ChEBI" id="CHEBI:30616"/>
    </ligand>
</feature>
<feature type="binding site" evidence="8">
    <location>
        <begin position="153"/>
        <end position="156"/>
    </location>
    <ligand>
        <name>ATP</name>
        <dbReference type="ChEBI" id="CHEBI:30616"/>
    </ligand>
</feature>